<organism evidence="1 2">
    <name type="scientific">Rhodococcus wratislaviensis</name>
    <name type="common">Tsukamurella wratislaviensis</name>
    <dbReference type="NCBI Taxonomy" id="44752"/>
    <lineage>
        <taxon>Bacteria</taxon>
        <taxon>Bacillati</taxon>
        <taxon>Actinomycetota</taxon>
        <taxon>Actinomycetes</taxon>
        <taxon>Mycobacteriales</taxon>
        <taxon>Nocardiaceae</taxon>
        <taxon>Rhodococcus</taxon>
    </lineage>
</organism>
<dbReference type="GO" id="GO:0033969">
    <property type="term" value="F:gamma-glutamyl-gamma-aminobutyrate hydrolase activity"/>
    <property type="evidence" value="ECO:0007669"/>
    <property type="project" value="UniProtKB-EC"/>
</dbReference>
<evidence type="ECO:0000313" key="2">
    <source>
        <dbReference type="Proteomes" id="UP000251211"/>
    </source>
</evidence>
<dbReference type="PANTHER" id="PTHR43235">
    <property type="entry name" value="GLUTAMINE AMIDOTRANSFERASE PB2B2.05-RELATED"/>
    <property type="match status" value="1"/>
</dbReference>
<dbReference type="PROSITE" id="PS51273">
    <property type="entry name" value="GATASE_TYPE_1"/>
    <property type="match status" value="1"/>
</dbReference>
<dbReference type="CDD" id="cd01745">
    <property type="entry name" value="GATase1_2"/>
    <property type="match status" value="1"/>
</dbReference>
<dbReference type="AlphaFoldDB" id="A0AB38F6Q9"/>
<dbReference type="EC" id="3.5.1.94" evidence="1"/>
<dbReference type="EMBL" id="UAUI01000001">
    <property type="protein sequence ID" value="SPZ35245.1"/>
    <property type="molecule type" value="Genomic_DNA"/>
</dbReference>
<dbReference type="GO" id="GO:0006598">
    <property type="term" value="P:polyamine catabolic process"/>
    <property type="evidence" value="ECO:0007669"/>
    <property type="project" value="TreeGrafter"/>
</dbReference>
<dbReference type="GO" id="GO:0005829">
    <property type="term" value="C:cytosol"/>
    <property type="evidence" value="ECO:0007669"/>
    <property type="project" value="TreeGrafter"/>
</dbReference>
<dbReference type="InterPro" id="IPR011697">
    <property type="entry name" value="Peptidase_C26"/>
</dbReference>
<gene>
    <name evidence="1" type="primary">puuD</name>
    <name evidence="1" type="ORF">NCTC13229_00672</name>
</gene>
<sequence length="243" mass="26336">MNDERPVIAVTLDFSILPGFVHWKDMFRGLVAADAVPLAIDCGRPRTDLEHLLSTVDGLLISGGSDVDPALYGGDTNDPLVTRINRDLDENELTALRIARTRGIPVLAICRGAQLTNVALGGTLYADLARDRQGETRHSRSEKALARALHLVTIEAGTLLAKWMGVDGTVAVNSQHHQGIRVLASSARAAAYTDDGLTEAFEIDDEDIVAVQWHPEVLWRTEAHAMQLLRGFANRCAQSALGV</sequence>
<comment type="caution">
    <text evidence="1">The sequence shown here is derived from an EMBL/GenBank/DDBJ whole genome shotgun (WGS) entry which is preliminary data.</text>
</comment>
<dbReference type="InterPro" id="IPR029062">
    <property type="entry name" value="Class_I_gatase-like"/>
</dbReference>
<proteinExistence type="predicted"/>
<dbReference type="SUPFAM" id="SSF52317">
    <property type="entry name" value="Class I glutamine amidotransferase-like"/>
    <property type="match status" value="1"/>
</dbReference>
<accession>A0AB38F6Q9</accession>
<dbReference type="InterPro" id="IPR044668">
    <property type="entry name" value="PuuD-like"/>
</dbReference>
<dbReference type="Pfam" id="PF07722">
    <property type="entry name" value="Peptidase_C26"/>
    <property type="match status" value="1"/>
</dbReference>
<name>A0AB38F6Q9_RHOWR</name>
<protein>
    <submittedName>
        <fullName evidence="1">Peptidase C26 family protein</fullName>
        <ecNumber evidence="1">3.5.1.94</ecNumber>
    </submittedName>
</protein>
<dbReference type="RefSeq" id="WP_160118485.1">
    <property type="nucleotide sequence ID" value="NZ_QTTP01000001.1"/>
</dbReference>
<dbReference type="Proteomes" id="UP000251211">
    <property type="component" value="Unassembled WGS sequence"/>
</dbReference>
<keyword evidence="1" id="KW-0378">Hydrolase</keyword>
<dbReference type="PANTHER" id="PTHR43235:SF1">
    <property type="entry name" value="GLUTAMINE AMIDOTRANSFERASE PB2B2.05-RELATED"/>
    <property type="match status" value="1"/>
</dbReference>
<dbReference type="Gene3D" id="3.40.50.880">
    <property type="match status" value="1"/>
</dbReference>
<reference evidence="1 2" key="1">
    <citation type="submission" date="2018-06" db="EMBL/GenBank/DDBJ databases">
        <authorList>
            <consortium name="Pathogen Informatics"/>
            <person name="Doyle S."/>
        </authorList>
    </citation>
    <scope>NUCLEOTIDE SEQUENCE [LARGE SCALE GENOMIC DNA]</scope>
    <source>
        <strain evidence="1 2">NCTC13229</strain>
    </source>
</reference>
<evidence type="ECO:0000313" key="1">
    <source>
        <dbReference type="EMBL" id="SPZ35245.1"/>
    </source>
</evidence>